<keyword evidence="4" id="KW-1185">Reference proteome</keyword>
<dbReference type="AlphaFoldDB" id="A0A7D5H5K7"/>
<dbReference type="InterPro" id="IPR011991">
    <property type="entry name" value="ArsR-like_HTH"/>
</dbReference>
<dbReference type="PANTHER" id="PTHR36216:SF1">
    <property type="entry name" value="HTH ARSR-TYPE DOMAIN-CONTAINING PROTEIN"/>
    <property type="match status" value="1"/>
</dbReference>
<feature type="compositionally biased region" description="Polar residues" evidence="1">
    <location>
        <begin position="173"/>
        <end position="190"/>
    </location>
</feature>
<feature type="compositionally biased region" description="Low complexity" evidence="1">
    <location>
        <begin position="191"/>
        <end position="202"/>
    </location>
</feature>
<dbReference type="Pfam" id="PF12840">
    <property type="entry name" value="HTH_20"/>
    <property type="match status" value="1"/>
</dbReference>
<feature type="region of interest" description="Disordered" evidence="1">
    <location>
        <begin position="235"/>
        <end position="272"/>
    </location>
</feature>
<evidence type="ECO:0000256" key="1">
    <source>
        <dbReference type="SAM" id="MobiDB-lite"/>
    </source>
</evidence>
<dbReference type="RefSeq" id="WP_179259816.1">
    <property type="nucleotide sequence ID" value="NZ_CP058601.1"/>
</dbReference>
<dbReference type="GO" id="GO:0003700">
    <property type="term" value="F:DNA-binding transcription factor activity"/>
    <property type="evidence" value="ECO:0007669"/>
    <property type="project" value="InterPro"/>
</dbReference>
<sequence>MDRDSSTVARLLAVLAAAMLLGGGLTGVAAGAGPGLSSPSTHSLGDGLLGTGETTKSISFGLEDTTSTLENTTETTSDGRENTTETTTDGLENATDTTTDGLENATDTTTDGLENATDTTTDGLENATDTTTDGLENATDTTTDGLENATDTTTDGLENTTDTTTDGLEDTTRNLSNPDGSVDTAINETSGTVDGTVDTTTGAVNSTLDETGSTVESVGGRMVTVSAEVDAGVDAGVGWTTSGADRDDTRQIGTPSADRNGDESAPTGVPGATETATDAVLVGLLGAISVSGAAVGGTSASGAASGAGGVTASWLTQNRGIRHLQGAGSAIPWKILPLFRYSQYDDSDPLEHDGRRKIYETIETDPGCYLSQVSDRVDIPLSTVRYHVRILEDESLVTGVKVNGKRRYFLDADGAELRAALAEPAKRDVLEALAALGRAHNGQLADELDRDPSTISHHLSALEDDGLVAREKDGRSIANELPAQVEAALVDQTAAAVDSRTAPADD</sequence>
<dbReference type="EMBL" id="CP058601">
    <property type="protein sequence ID" value="QLG48075.1"/>
    <property type="molecule type" value="Genomic_DNA"/>
</dbReference>
<dbReference type="InterPro" id="IPR036388">
    <property type="entry name" value="WH-like_DNA-bd_sf"/>
</dbReference>
<protein>
    <submittedName>
        <fullName evidence="3">Helix-turn-helix domain-containing protein</fullName>
    </submittedName>
</protein>
<evidence type="ECO:0000259" key="2">
    <source>
        <dbReference type="PROSITE" id="PS50987"/>
    </source>
</evidence>
<reference evidence="3 4" key="1">
    <citation type="submission" date="2020-07" db="EMBL/GenBank/DDBJ databases">
        <authorList>
            <person name="Cui H."/>
        </authorList>
    </citation>
    <scope>NUCLEOTIDE SEQUENCE [LARGE SCALE GENOMIC DNA]</scope>
    <source>
        <strain evidence="3 4">YPL8</strain>
    </source>
</reference>
<dbReference type="CDD" id="cd00090">
    <property type="entry name" value="HTH_ARSR"/>
    <property type="match status" value="2"/>
</dbReference>
<dbReference type="SMART" id="SM00418">
    <property type="entry name" value="HTH_ARSR"/>
    <property type="match status" value="2"/>
</dbReference>
<evidence type="ECO:0000313" key="3">
    <source>
        <dbReference type="EMBL" id="QLG48075.1"/>
    </source>
</evidence>
<name>A0A7D5H5K7_9EURY</name>
<dbReference type="PANTHER" id="PTHR36216">
    <property type="entry name" value="TRANSCRIPTIONAL REGULATOR, TRMB"/>
    <property type="match status" value="1"/>
</dbReference>
<organism evidence="3 4">
    <name type="scientific">Natrinema halophilum</name>
    <dbReference type="NCBI Taxonomy" id="1699371"/>
    <lineage>
        <taxon>Archaea</taxon>
        <taxon>Methanobacteriati</taxon>
        <taxon>Methanobacteriota</taxon>
        <taxon>Stenosarchaea group</taxon>
        <taxon>Halobacteria</taxon>
        <taxon>Halobacteriales</taxon>
        <taxon>Natrialbaceae</taxon>
        <taxon>Natrinema</taxon>
    </lineage>
</organism>
<feature type="compositionally biased region" description="Low complexity" evidence="1">
    <location>
        <begin position="150"/>
        <end position="166"/>
    </location>
</feature>
<dbReference type="GeneID" id="56032434"/>
<accession>A0A7D5H5K7</accession>
<feature type="compositionally biased region" description="Polar residues" evidence="1">
    <location>
        <begin position="84"/>
        <end position="145"/>
    </location>
</feature>
<dbReference type="PROSITE" id="PS50987">
    <property type="entry name" value="HTH_ARSR_2"/>
    <property type="match status" value="1"/>
</dbReference>
<feature type="region of interest" description="Disordered" evidence="1">
    <location>
        <begin position="59"/>
        <end position="220"/>
    </location>
</feature>
<dbReference type="SUPFAM" id="SSF46785">
    <property type="entry name" value="Winged helix' DNA-binding domain"/>
    <property type="match status" value="2"/>
</dbReference>
<feature type="domain" description="HTH arsR-type" evidence="2">
    <location>
        <begin position="406"/>
        <end position="501"/>
    </location>
</feature>
<dbReference type="Gene3D" id="1.10.287.700">
    <property type="entry name" value="Helix hairpin bin"/>
    <property type="match status" value="1"/>
</dbReference>
<feature type="compositionally biased region" description="Low complexity" evidence="1">
    <location>
        <begin position="62"/>
        <end position="76"/>
    </location>
</feature>
<proteinExistence type="predicted"/>
<dbReference type="InterPro" id="IPR036390">
    <property type="entry name" value="WH_DNA-bd_sf"/>
</dbReference>
<dbReference type="Proteomes" id="UP000509241">
    <property type="component" value="Chromosome"/>
</dbReference>
<dbReference type="Gene3D" id="1.10.10.10">
    <property type="entry name" value="Winged helix-like DNA-binding domain superfamily/Winged helix DNA-binding domain"/>
    <property type="match status" value="2"/>
</dbReference>
<gene>
    <name evidence="3" type="ORF">HYG82_04045</name>
</gene>
<dbReference type="Pfam" id="PF01022">
    <property type="entry name" value="HTH_5"/>
    <property type="match status" value="1"/>
</dbReference>
<dbReference type="KEGG" id="haly:HYG82_04045"/>
<dbReference type="InterPro" id="IPR001845">
    <property type="entry name" value="HTH_ArsR_DNA-bd_dom"/>
</dbReference>
<dbReference type="OrthoDB" id="28610at2157"/>
<evidence type="ECO:0000313" key="4">
    <source>
        <dbReference type="Proteomes" id="UP000509241"/>
    </source>
</evidence>
<feature type="compositionally biased region" description="Polar residues" evidence="1">
    <location>
        <begin position="203"/>
        <end position="216"/>
    </location>
</feature>